<dbReference type="Proteomes" id="UP001589858">
    <property type="component" value="Unassembled WGS sequence"/>
</dbReference>
<evidence type="ECO:0008006" key="4">
    <source>
        <dbReference type="Google" id="ProtNLM"/>
    </source>
</evidence>
<evidence type="ECO:0000313" key="2">
    <source>
        <dbReference type="EMBL" id="MFC0687008.1"/>
    </source>
</evidence>
<dbReference type="RefSeq" id="WP_267221005.1">
    <property type="nucleotide sequence ID" value="NZ_JAPCWC010000009.1"/>
</dbReference>
<dbReference type="EMBL" id="JBHLTM010000081">
    <property type="protein sequence ID" value="MFC0687008.1"/>
    <property type="molecule type" value="Genomic_DNA"/>
</dbReference>
<keyword evidence="3" id="KW-1185">Reference proteome</keyword>
<keyword evidence="1" id="KW-0812">Transmembrane</keyword>
<feature type="transmembrane region" description="Helical" evidence="1">
    <location>
        <begin position="63"/>
        <end position="84"/>
    </location>
</feature>
<keyword evidence="1" id="KW-1133">Transmembrane helix</keyword>
<protein>
    <recommendedName>
        <fullName evidence="4">PH domain-containing protein</fullName>
    </recommendedName>
</protein>
<gene>
    <name evidence="2" type="ORF">ACFFF8_20710</name>
</gene>
<name>A0ABV6SG04_9SPHN</name>
<proteinExistence type="predicted"/>
<keyword evidence="1" id="KW-0472">Membrane</keyword>
<evidence type="ECO:0000313" key="3">
    <source>
        <dbReference type="Proteomes" id="UP001589858"/>
    </source>
</evidence>
<evidence type="ECO:0000256" key="1">
    <source>
        <dbReference type="SAM" id="Phobius"/>
    </source>
</evidence>
<comment type="caution">
    <text evidence="2">The sequence shown here is derived from an EMBL/GenBank/DDBJ whole genome shotgun (WGS) entry which is preliminary data.</text>
</comment>
<feature type="transmembrane region" description="Helical" evidence="1">
    <location>
        <begin position="31"/>
        <end position="57"/>
    </location>
</feature>
<organism evidence="2 3">
    <name type="scientific">Novosphingobium clariflavum</name>
    <dbReference type="NCBI Taxonomy" id="2029884"/>
    <lineage>
        <taxon>Bacteria</taxon>
        <taxon>Pseudomonadati</taxon>
        <taxon>Pseudomonadota</taxon>
        <taxon>Alphaproteobacteria</taxon>
        <taxon>Sphingomonadales</taxon>
        <taxon>Sphingomonadaceae</taxon>
        <taxon>Novosphingobium</taxon>
    </lineage>
</organism>
<accession>A0ABV6SG04</accession>
<reference evidence="2 3" key="1">
    <citation type="submission" date="2024-09" db="EMBL/GenBank/DDBJ databases">
        <authorList>
            <person name="Sun Q."/>
            <person name="Mori K."/>
        </authorList>
    </citation>
    <scope>NUCLEOTIDE SEQUENCE [LARGE SCALE GENOMIC DNA]</scope>
    <source>
        <strain evidence="2 3">CICC 11035S</strain>
    </source>
</reference>
<sequence length="188" mass="21154">MAIKEAPLRPARFTIEGGVRQPEIQIPARKFWFGLVFLCFWLTCWSLGGVAALTALLTTPQPFIALWLVFWAVGWVFAASTILWQLTGSEIIRVDSGQLIHGWRMFGFSRERAYPLAKVRHMRINGSMPFAFNFSRGWGGPFMTRRMGCISFDYGASTIRMGQSIDDAEGRMIVKRLAPLLSEGAVDC</sequence>